<keyword evidence="2" id="KW-0805">Transcription regulation</keyword>
<evidence type="ECO:0000256" key="1">
    <source>
        <dbReference type="ARBA" id="ARBA00022553"/>
    </source>
</evidence>
<dbReference type="GO" id="GO:0006355">
    <property type="term" value="P:regulation of DNA-templated transcription"/>
    <property type="evidence" value="ECO:0007669"/>
    <property type="project" value="InterPro"/>
</dbReference>
<proteinExistence type="predicted"/>
<dbReference type="Proteomes" id="UP000218257">
    <property type="component" value="Chromosome"/>
</dbReference>
<sequence length="232" mass="25782">MISIVLADDHQIVRHGLKALLEAEADFEVVGEASDGIEAVNLVESLQPGVLVTDLMMGGMSGIEVTYQVVKRSPKTAVVILSMYGNEAYVHEALRAGARAYVLKDSTSEELVRAVREAVQGHRYLSSPLSEKAIEAYMEKSAEATSLDPYETLTIREREVLHLVAQGHTCAEIAERLFISPRTVEVHRANMMRKLDLRNQTQLLRYALQRGIIPPENMYDVSEKSMPEETTG</sequence>
<evidence type="ECO:0000256" key="2">
    <source>
        <dbReference type="ARBA" id="ARBA00023015"/>
    </source>
</evidence>
<dbReference type="SMART" id="SM00448">
    <property type="entry name" value="REC"/>
    <property type="match status" value="1"/>
</dbReference>
<gene>
    <name evidence="9" type="ORF">DA01_07140</name>
    <name evidence="8" type="ORF">DEHALATV1_0885</name>
</gene>
<dbReference type="EMBL" id="AP017649">
    <property type="protein sequence ID" value="BAZ97513.1"/>
    <property type="molecule type" value="Genomic_DNA"/>
</dbReference>
<dbReference type="InterPro" id="IPR016032">
    <property type="entry name" value="Sig_transdc_resp-reg_C-effctor"/>
</dbReference>
<dbReference type="OrthoDB" id="9780153at2"/>
<evidence type="ECO:0000256" key="4">
    <source>
        <dbReference type="ARBA" id="ARBA00023163"/>
    </source>
</evidence>
<protein>
    <submittedName>
        <fullName evidence="8">DNA-binding response regulator</fullName>
    </submittedName>
    <submittedName>
        <fullName evidence="9">LuxR family transcriptional regulator</fullName>
    </submittedName>
</protein>
<dbReference type="PROSITE" id="PS50110">
    <property type="entry name" value="RESPONSE_REGULATORY"/>
    <property type="match status" value="1"/>
</dbReference>
<accession>A0A0V8M0N1</accession>
<dbReference type="CDD" id="cd17535">
    <property type="entry name" value="REC_NarL-like"/>
    <property type="match status" value="1"/>
</dbReference>
<evidence type="ECO:0000259" key="6">
    <source>
        <dbReference type="PROSITE" id="PS50043"/>
    </source>
</evidence>
<keyword evidence="1 5" id="KW-0597">Phosphoprotein</keyword>
<feature type="modified residue" description="4-aspartylphosphate" evidence="5">
    <location>
        <position position="54"/>
    </location>
</feature>
<dbReference type="InterPro" id="IPR011006">
    <property type="entry name" value="CheY-like_superfamily"/>
</dbReference>
<reference evidence="8 11" key="2">
    <citation type="journal article" date="2017" name="Sci. Rep.">
        <title>Isolation and genomic characterization of a Dehalococcoides strain suggests genomic rearrangement during culture.</title>
        <authorList>
            <person name="Yohda M."/>
            <person name="Ikegami K."/>
            <person name="Aita Y."/>
            <person name="Kitajima M."/>
            <person name="Takechi A."/>
            <person name="Iwamoto M."/>
            <person name="Fukuda T."/>
            <person name="Tamura N."/>
            <person name="Shibasaki J."/>
            <person name="Koike S."/>
            <person name="Komatsu D."/>
            <person name="Miyagi S."/>
            <person name="Nishimura M."/>
            <person name="Uchino Y."/>
            <person name="Shiroma A."/>
            <person name="Shimoji M."/>
            <person name="Tamotsu H."/>
            <person name="Ashimine N."/>
            <person name="Shinzato M."/>
            <person name="Ohki S."/>
            <person name="Nakano K."/>
            <person name="Teruya K."/>
            <person name="Satou K."/>
            <person name="Hirano T."/>
            <person name="Yagi O."/>
        </authorList>
    </citation>
    <scope>NUCLEOTIDE SEQUENCE [LARGE SCALE GENOMIC DNA]</scope>
    <source>
        <strain evidence="8 11">UCH-ATV1</strain>
    </source>
</reference>
<evidence type="ECO:0000313" key="11">
    <source>
        <dbReference type="Proteomes" id="UP000218257"/>
    </source>
</evidence>
<dbReference type="PANTHER" id="PTHR43214">
    <property type="entry name" value="TWO-COMPONENT RESPONSE REGULATOR"/>
    <property type="match status" value="1"/>
</dbReference>
<dbReference type="InterPro" id="IPR058245">
    <property type="entry name" value="NreC/VraR/RcsB-like_REC"/>
</dbReference>
<organism evidence="9 10">
    <name type="scientific">Dehalococcoides mccartyi</name>
    <dbReference type="NCBI Taxonomy" id="61435"/>
    <lineage>
        <taxon>Bacteria</taxon>
        <taxon>Bacillati</taxon>
        <taxon>Chloroflexota</taxon>
        <taxon>Dehalococcoidia</taxon>
        <taxon>Dehalococcoidales</taxon>
        <taxon>Dehalococcoidaceae</taxon>
        <taxon>Dehalococcoides</taxon>
    </lineage>
</organism>
<dbReference type="eggNOG" id="COG2197">
    <property type="taxonomic scope" value="Bacteria"/>
</dbReference>
<keyword evidence="4" id="KW-0804">Transcription</keyword>
<dbReference type="SMART" id="SM00421">
    <property type="entry name" value="HTH_LUXR"/>
    <property type="match status" value="1"/>
</dbReference>
<keyword evidence="3 8" id="KW-0238">DNA-binding</keyword>
<dbReference type="CDD" id="cd06170">
    <property type="entry name" value="LuxR_C_like"/>
    <property type="match status" value="1"/>
</dbReference>
<dbReference type="InterPro" id="IPR001789">
    <property type="entry name" value="Sig_transdc_resp-reg_receiver"/>
</dbReference>
<dbReference type="SUPFAM" id="SSF46894">
    <property type="entry name" value="C-terminal effector domain of the bipartite response regulators"/>
    <property type="match status" value="1"/>
</dbReference>
<dbReference type="PATRIC" id="fig|61435.5.peg.1405"/>
<evidence type="ECO:0000256" key="3">
    <source>
        <dbReference type="ARBA" id="ARBA00023125"/>
    </source>
</evidence>
<feature type="domain" description="HTH luxR-type" evidence="6">
    <location>
        <begin position="146"/>
        <end position="211"/>
    </location>
</feature>
<dbReference type="SUPFAM" id="SSF52172">
    <property type="entry name" value="CheY-like"/>
    <property type="match status" value="1"/>
</dbReference>
<dbReference type="PRINTS" id="PR00038">
    <property type="entry name" value="HTHLUXR"/>
</dbReference>
<dbReference type="PROSITE" id="PS50043">
    <property type="entry name" value="HTH_LUXR_2"/>
    <property type="match status" value="1"/>
</dbReference>
<dbReference type="EMBL" id="JGYD01000025">
    <property type="protein sequence ID" value="KSV17193.1"/>
    <property type="molecule type" value="Genomic_DNA"/>
</dbReference>
<dbReference type="Proteomes" id="UP000053577">
    <property type="component" value="Unassembled WGS sequence"/>
</dbReference>
<feature type="domain" description="Response regulatory" evidence="7">
    <location>
        <begin position="3"/>
        <end position="119"/>
    </location>
</feature>
<dbReference type="Gene3D" id="3.40.50.2300">
    <property type="match status" value="1"/>
</dbReference>
<dbReference type="GO" id="GO:0003677">
    <property type="term" value="F:DNA binding"/>
    <property type="evidence" value="ECO:0007669"/>
    <property type="project" value="UniProtKB-KW"/>
</dbReference>
<evidence type="ECO:0000313" key="8">
    <source>
        <dbReference type="EMBL" id="BAZ97513.1"/>
    </source>
</evidence>
<evidence type="ECO:0000313" key="10">
    <source>
        <dbReference type="Proteomes" id="UP000053577"/>
    </source>
</evidence>
<dbReference type="RefSeq" id="WP_041342460.1">
    <property type="nucleotide sequence ID" value="NZ_AP017649.1"/>
</dbReference>
<dbReference type="InterPro" id="IPR000792">
    <property type="entry name" value="Tscrpt_reg_LuxR_C"/>
</dbReference>
<dbReference type="Pfam" id="PF00196">
    <property type="entry name" value="GerE"/>
    <property type="match status" value="1"/>
</dbReference>
<evidence type="ECO:0000256" key="5">
    <source>
        <dbReference type="PROSITE-ProRule" id="PRU00169"/>
    </source>
</evidence>
<dbReference type="Pfam" id="PF00072">
    <property type="entry name" value="Response_reg"/>
    <property type="match status" value="1"/>
</dbReference>
<dbReference type="PANTHER" id="PTHR43214:SF41">
    <property type="entry name" value="NITRATE_NITRITE RESPONSE REGULATOR PROTEIN NARP"/>
    <property type="match status" value="1"/>
</dbReference>
<name>A0A0V8M0N1_9CHLR</name>
<dbReference type="AlphaFoldDB" id="A0A0V8M0N1"/>
<dbReference type="GO" id="GO:0000160">
    <property type="term" value="P:phosphorelay signal transduction system"/>
    <property type="evidence" value="ECO:0007669"/>
    <property type="project" value="InterPro"/>
</dbReference>
<evidence type="ECO:0000313" key="9">
    <source>
        <dbReference type="EMBL" id="KSV17193.1"/>
    </source>
</evidence>
<reference evidence="9 10" key="1">
    <citation type="journal article" date="2015" name="Sci. Rep.">
        <title>A comparative genomics and reductive dehalogenase gene transcription study of two chloroethene-respiring bacteria, Dehalococcoides mccartyi strains MB and 11a.</title>
        <authorList>
            <person name="Low A."/>
            <person name="Shen Z."/>
            <person name="Cheng D."/>
            <person name="Rogers M.J."/>
            <person name="Lee P.K."/>
            <person name="He J."/>
        </authorList>
    </citation>
    <scope>NUCLEOTIDE SEQUENCE [LARGE SCALE GENOMIC DNA]</scope>
    <source>
        <strain evidence="9 10">MB</strain>
    </source>
</reference>
<dbReference type="InterPro" id="IPR039420">
    <property type="entry name" value="WalR-like"/>
</dbReference>
<evidence type="ECO:0000259" key="7">
    <source>
        <dbReference type="PROSITE" id="PS50110"/>
    </source>
</evidence>